<dbReference type="EMBL" id="MF422088">
    <property type="protein sequence ID" value="AWM30284.1"/>
    <property type="molecule type" value="mRNA"/>
</dbReference>
<feature type="signal peptide" evidence="1">
    <location>
        <begin position="1"/>
        <end position="20"/>
    </location>
</feature>
<name>A0A2U8RM88_STIJA</name>
<reference evidence="2" key="1">
    <citation type="submission" date="2017-06" db="EMBL/GenBank/DDBJ databases">
        <title>Neuropeptide precursor identification based on transcriptomic and neuropeptidomic analysis of circumoral nerve ring in sea cucumber.</title>
        <authorList>
            <person name="Chen M.Y."/>
            <person name="Hou Y.Y."/>
            <person name="Elphick M.R."/>
        </authorList>
    </citation>
    <scope>NUCLEOTIDE SEQUENCE</scope>
    <source>
        <tissue evidence="2">Circumoral nerve ring</tissue>
    </source>
</reference>
<feature type="chain" id="PRO_5015934059" evidence="1">
    <location>
        <begin position="21"/>
        <end position="161"/>
    </location>
</feature>
<evidence type="ECO:0000313" key="2">
    <source>
        <dbReference type="EMBL" id="AWM30284.1"/>
    </source>
</evidence>
<keyword evidence="1" id="KW-0732">Signal</keyword>
<protein>
    <submittedName>
        <fullName evidence="2">GYWKDLDNYVKAHKT</fullName>
    </submittedName>
</protein>
<organism evidence="2">
    <name type="scientific">Stichopus japonicus</name>
    <name type="common">Sea cucumber</name>
    <dbReference type="NCBI Taxonomy" id="307972"/>
    <lineage>
        <taxon>Eukaryota</taxon>
        <taxon>Metazoa</taxon>
        <taxon>Echinodermata</taxon>
        <taxon>Eleutherozoa</taxon>
        <taxon>Echinozoa</taxon>
        <taxon>Holothuroidea</taxon>
        <taxon>Aspidochirotacea</taxon>
        <taxon>Aspidochirotida</taxon>
        <taxon>Stichopodidae</taxon>
        <taxon>Apostichopus</taxon>
    </lineage>
</organism>
<sequence>MSLLKVIALVLAFTTVTTLASPSNLKDASEADFLSELFKRDDGFDEKALIPEDRGYWKDLDNYVKAHKTRGISDDQGLPDALSERLAELSLDDDFGSKVFDMVARDLKMKGLQYEGEDLPDRFEDLTPLQRRRWRFSYKMAFRVVGKILRALLPLIIRVLG</sequence>
<dbReference type="AlphaFoldDB" id="A0A2U8RM88"/>
<evidence type="ECO:0000256" key="1">
    <source>
        <dbReference type="SAM" id="SignalP"/>
    </source>
</evidence>
<accession>A0A2U8RM88</accession>
<proteinExistence type="evidence at transcript level"/>